<sequence>MTNSAYPFLRIT</sequence>
<accession>A0A0A8YYW3</accession>
<organism evidence="1">
    <name type="scientific">Arundo donax</name>
    <name type="common">Giant reed</name>
    <name type="synonym">Donax arundinaceus</name>
    <dbReference type="NCBI Taxonomy" id="35708"/>
    <lineage>
        <taxon>Eukaryota</taxon>
        <taxon>Viridiplantae</taxon>
        <taxon>Streptophyta</taxon>
        <taxon>Embryophyta</taxon>
        <taxon>Tracheophyta</taxon>
        <taxon>Spermatophyta</taxon>
        <taxon>Magnoliopsida</taxon>
        <taxon>Liliopsida</taxon>
        <taxon>Poales</taxon>
        <taxon>Poaceae</taxon>
        <taxon>PACMAD clade</taxon>
        <taxon>Arundinoideae</taxon>
        <taxon>Arundineae</taxon>
        <taxon>Arundo</taxon>
    </lineage>
</organism>
<evidence type="ECO:0000313" key="1">
    <source>
        <dbReference type="EMBL" id="JAD31766.1"/>
    </source>
</evidence>
<reference evidence="1" key="2">
    <citation type="journal article" date="2015" name="Data Brief">
        <title>Shoot transcriptome of the giant reed, Arundo donax.</title>
        <authorList>
            <person name="Barrero R.A."/>
            <person name="Guerrero F.D."/>
            <person name="Moolhuijzen P."/>
            <person name="Goolsby J.A."/>
            <person name="Tidwell J."/>
            <person name="Bellgard S.E."/>
            <person name="Bellgard M.I."/>
        </authorList>
    </citation>
    <scope>NUCLEOTIDE SEQUENCE</scope>
    <source>
        <tissue evidence="1">Shoot tissue taken approximately 20 cm above the soil surface</tissue>
    </source>
</reference>
<protein>
    <submittedName>
        <fullName evidence="1">Uncharacterized protein</fullName>
    </submittedName>
</protein>
<dbReference type="EMBL" id="GBRH01266129">
    <property type="protein sequence ID" value="JAD31766.1"/>
    <property type="molecule type" value="Transcribed_RNA"/>
</dbReference>
<reference evidence="1" key="1">
    <citation type="submission" date="2014-09" db="EMBL/GenBank/DDBJ databases">
        <authorList>
            <person name="Magalhaes I.L.F."/>
            <person name="Oliveira U."/>
            <person name="Santos F.R."/>
            <person name="Vidigal T.H.D.A."/>
            <person name="Brescovit A.D."/>
            <person name="Santos A.J."/>
        </authorList>
    </citation>
    <scope>NUCLEOTIDE SEQUENCE</scope>
    <source>
        <tissue evidence="1">Shoot tissue taken approximately 20 cm above the soil surface</tissue>
    </source>
</reference>
<proteinExistence type="predicted"/>
<name>A0A0A8YYW3_ARUDO</name>